<dbReference type="EnsemblMetazoa" id="Aqu2.1.11947_001">
    <property type="protein sequence ID" value="Aqu2.1.11947_001"/>
    <property type="gene ID" value="Aqu2.1.11947"/>
</dbReference>
<dbReference type="InParanoid" id="A0A1X7TC84"/>
<proteinExistence type="predicted"/>
<organism evidence="1">
    <name type="scientific">Amphimedon queenslandica</name>
    <name type="common">Sponge</name>
    <dbReference type="NCBI Taxonomy" id="400682"/>
    <lineage>
        <taxon>Eukaryota</taxon>
        <taxon>Metazoa</taxon>
        <taxon>Porifera</taxon>
        <taxon>Demospongiae</taxon>
        <taxon>Heteroscleromorpha</taxon>
        <taxon>Haplosclerida</taxon>
        <taxon>Niphatidae</taxon>
        <taxon>Amphimedon</taxon>
    </lineage>
</organism>
<evidence type="ECO:0000313" key="1">
    <source>
        <dbReference type="EnsemblMetazoa" id="Aqu2.1.11947_001"/>
    </source>
</evidence>
<protein>
    <submittedName>
        <fullName evidence="1">Uncharacterized protein</fullName>
    </submittedName>
</protein>
<dbReference type="AlphaFoldDB" id="A0A1X7TC84"/>
<accession>A0A1X7TC84</accession>
<reference evidence="1" key="1">
    <citation type="submission" date="2017-05" db="UniProtKB">
        <authorList>
            <consortium name="EnsemblMetazoa"/>
        </authorList>
    </citation>
    <scope>IDENTIFICATION</scope>
</reference>
<sequence>LLIHKDMVDYGLRVGSVITIDNVHLINEWFWRGFYCCIVSHLLVVSFSTDGTNHHQSLVPSRNRLIKFISQHSPLDKLWLLEAYTLLKNKLT</sequence>
<name>A0A1X7TC84_AMPQE</name>